<feature type="domain" description="F-box" evidence="1">
    <location>
        <begin position="36"/>
        <end position="85"/>
    </location>
</feature>
<dbReference type="GeneID" id="117232688"/>
<dbReference type="SUPFAM" id="SSF81383">
    <property type="entry name" value="F-box domain"/>
    <property type="match status" value="1"/>
</dbReference>
<dbReference type="Proteomes" id="UP000504631">
    <property type="component" value="Unplaced"/>
</dbReference>
<dbReference type="Pfam" id="PF00646">
    <property type="entry name" value="F-box"/>
    <property type="match status" value="1"/>
</dbReference>
<sequence length="448" mass="51459">MNANKRPKIPIIRCDQYQGSRKESEISPLAEQSCHGYALDTLPPEVLEMILRLLPLHDVATSVRLVSRHCSTVAAAVLNGAFLMACAKVDGIIKRNENVMKTTKTDAELFACSKALDALELIKAQYKMLRAVTWRYTHPPTKQQKFPRLCFYAGSLLDNLNELLSQISKYHSSIIGPRTAESTISSFIAICKRFMNFFEKVSERRVNRSALISGCKIVDVLDCLVEGRQVLFFKVLSNKRDTGRIVSMKLKYTMKRAWFTSLDVSKKAEENSWRDEQRFMYLRLRRLVGSVNEHLFENSHYEHELLLQIPLTLPLRPPPASTYSGYGEYGGRFFYYGNMNKYAYESKFMQTVSTTNLTVETEQQVQRPPSFDLIIEVELKCTPDLAPLAVRSILRSDEFETYEMKVCRNQQLYLQMNVTCPASIANRLPGNFVWELHSPRRVLMVEDV</sequence>
<dbReference type="AlphaFoldDB" id="A0A6J3K6L8"/>
<evidence type="ECO:0000313" key="2">
    <source>
        <dbReference type="Proteomes" id="UP000504631"/>
    </source>
</evidence>
<proteinExistence type="predicted"/>
<accession>A0A6J3K6L8</accession>
<protein>
    <submittedName>
        <fullName evidence="3">Uncharacterized protein LOC117232688</fullName>
    </submittedName>
</protein>
<dbReference type="RefSeq" id="XP_033348111.1">
    <property type="nucleotide sequence ID" value="XM_033492220.1"/>
</dbReference>
<evidence type="ECO:0000313" key="3">
    <source>
        <dbReference type="RefSeq" id="XP_033348111.1"/>
    </source>
</evidence>
<dbReference type="InterPro" id="IPR036047">
    <property type="entry name" value="F-box-like_dom_sf"/>
</dbReference>
<dbReference type="KEGG" id="bvk:117232688"/>
<gene>
    <name evidence="3" type="primary">LOC117232688</name>
</gene>
<organism evidence="2 3">
    <name type="scientific">Bombus vosnesenskii</name>
    <dbReference type="NCBI Taxonomy" id="207650"/>
    <lineage>
        <taxon>Eukaryota</taxon>
        <taxon>Metazoa</taxon>
        <taxon>Ecdysozoa</taxon>
        <taxon>Arthropoda</taxon>
        <taxon>Hexapoda</taxon>
        <taxon>Insecta</taxon>
        <taxon>Pterygota</taxon>
        <taxon>Neoptera</taxon>
        <taxon>Endopterygota</taxon>
        <taxon>Hymenoptera</taxon>
        <taxon>Apocrita</taxon>
        <taxon>Aculeata</taxon>
        <taxon>Apoidea</taxon>
        <taxon>Anthophila</taxon>
        <taxon>Apidae</taxon>
        <taxon>Bombus</taxon>
        <taxon>Pyrobombus</taxon>
    </lineage>
</organism>
<name>A0A6J3K6L8_9HYME</name>
<reference evidence="3" key="1">
    <citation type="submission" date="2025-08" db="UniProtKB">
        <authorList>
            <consortium name="RefSeq"/>
        </authorList>
    </citation>
    <scope>IDENTIFICATION</scope>
    <source>
        <tissue evidence="3">Muscle</tissue>
    </source>
</reference>
<evidence type="ECO:0000259" key="1">
    <source>
        <dbReference type="PROSITE" id="PS50181"/>
    </source>
</evidence>
<dbReference type="InterPro" id="IPR001810">
    <property type="entry name" value="F-box_dom"/>
</dbReference>
<keyword evidence="2" id="KW-1185">Reference proteome</keyword>
<dbReference type="PROSITE" id="PS50181">
    <property type="entry name" value="FBOX"/>
    <property type="match status" value="1"/>
</dbReference>